<feature type="domain" description="NADPH-dependent FMN reductase-like" evidence="1">
    <location>
        <begin position="1"/>
        <end position="137"/>
    </location>
</feature>
<gene>
    <name evidence="2" type="ORF">COU35_03005</name>
</gene>
<dbReference type="SUPFAM" id="SSF52218">
    <property type="entry name" value="Flavoproteins"/>
    <property type="match status" value="1"/>
</dbReference>
<dbReference type="Proteomes" id="UP000230154">
    <property type="component" value="Unassembled WGS sequence"/>
</dbReference>
<proteinExistence type="predicted"/>
<dbReference type="InterPro" id="IPR050712">
    <property type="entry name" value="NAD(P)H-dep_reductase"/>
</dbReference>
<evidence type="ECO:0000313" key="2">
    <source>
        <dbReference type="EMBL" id="PIR74392.1"/>
    </source>
</evidence>
<dbReference type="GO" id="GO:0016491">
    <property type="term" value="F:oxidoreductase activity"/>
    <property type="evidence" value="ECO:0007669"/>
    <property type="project" value="InterPro"/>
</dbReference>
<accession>A0A2H0TQH6</accession>
<dbReference type="PANTHER" id="PTHR30543">
    <property type="entry name" value="CHROMATE REDUCTASE"/>
    <property type="match status" value="1"/>
</dbReference>
<dbReference type="Gene3D" id="3.40.50.360">
    <property type="match status" value="1"/>
</dbReference>
<name>A0A2H0TQH6_9BACT</name>
<dbReference type="EMBL" id="PFCB01000022">
    <property type="protein sequence ID" value="PIR74392.1"/>
    <property type="molecule type" value="Genomic_DNA"/>
</dbReference>
<evidence type="ECO:0000259" key="1">
    <source>
        <dbReference type="Pfam" id="PF03358"/>
    </source>
</evidence>
<comment type="caution">
    <text evidence="2">The sequence shown here is derived from an EMBL/GenBank/DDBJ whole genome shotgun (WGS) entry which is preliminary data.</text>
</comment>
<organism evidence="2 3">
    <name type="scientific">Candidatus Magasanikbacteria bacterium CG10_big_fil_rev_8_21_14_0_10_47_10</name>
    <dbReference type="NCBI Taxonomy" id="1974652"/>
    <lineage>
        <taxon>Bacteria</taxon>
        <taxon>Candidatus Magasanikiibacteriota</taxon>
    </lineage>
</organism>
<dbReference type="GO" id="GO:0010181">
    <property type="term" value="F:FMN binding"/>
    <property type="evidence" value="ECO:0007669"/>
    <property type="project" value="TreeGrafter"/>
</dbReference>
<protein>
    <submittedName>
        <fullName evidence="2">NADPH-dependent oxidoreductase</fullName>
    </submittedName>
</protein>
<dbReference type="PANTHER" id="PTHR30543:SF21">
    <property type="entry name" value="NAD(P)H-DEPENDENT FMN REDUCTASE LOT6"/>
    <property type="match status" value="1"/>
</dbReference>
<reference evidence="3" key="1">
    <citation type="submission" date="2017-09" db="EMBL/GenBank/DDBJ databases">
        <title>Depth-based differentiation of microbial function through sediment-hosted aquifers and enrichment of novel symbionts in the deep terrestrial subsurface.</title>
        <authorList>
            <person name="Probst A.J."/>
            <person name="Ladd B."/>
            <person name="Jarett J.K."/>
            <person name="Geller-Mcgrath D.E."/>
            <person name="Sieber C.M.K."/>
            <person name="Emerson J.B."/>
            <person name="Anantharaman K."/>
            <person name="Thomas B.C."/>
            <person name="Malmstrom R."/>
            <person name="Stieglmeier M."/>
            <person name="Klingl A."/>
            <person name="Woyke T."/>
            <person name="Ryan C.M."/>
            <person name="Banfield J.F."/>
        </authorList>
    </citation>
    <scope>NUCLEOTIDE SEQUENCE [LARGE SCALE GENOMIC DNA]</scope>
</reference>
<dbReference type="InterPro" id="IPR005025">
    <property type="entry name" value="FMN_Rdtase-like_dom"/>
</dbReference>
<sequence length="183" mass="20877">MYIPIILGTGRSDRQSEKVAHYVHVRAESFGQFDTELIDVREYAAQFTIPPWEENAATKPWRDIAAKADGFIIVAPEYNHGYPGELKLLLDQAYEEYFDKPVALCGVSSGQFSGVRLNFALQDVWFTMKMVPAGATFFGNVKELFDEHENILDETYNTRIDDMLKRLLAYAKALKNVRDDLSK</sequence>
<dbReference type="InterPro" id="IPR029039">
    <property type="entry name" value="Flavoprotein-like_sf"/>
</dbReference>
<dbReference type="AlphaFoldDB" id="A0A2H0TQH6"/>
<evidence type="ECO:0000313" key="3">
    <source>
        <dbReference type="Proteomes" id="UP000230154"/>
    </source>
</evidence>
<dbReference type="Pfam" id="PF03358">
    <property type="entry name" value="FMN_red"/>
    <property type="match status" value="1"/>
</dbReference>
<dbReference type="GO" id="GO:0005829">
    <property type="term" value="C:cytosol"/>
    <property type="evidence" value="ECO:0007669"/>
    <property type="project" value="TreeGrafter"/>
</dbReference>